<dbReference type="AlphaFoldDB" id="A0A931DY37"/>
<gene>
    <name evidence="2" type="ORF">IW254_001446</name>
</gene>
<sequence length="107" mass="11746">MPIPDFANYSLETWIMLIPELLRLWLLALVGVCGIVGAVQVGLTRADAFPAADRMPKVGWVALLLIASLACLSMRPFFGIIGAVVIGIYFFDVRPHLKNILSGNYGW</sequence>
<name>A0A931DY37_9CORY</name>
<dbReference type="Proteomes" id="UP000658613">
    <property type="component" value="Unassembled WGS sequence"/>
</dbReference>
<evidence type="ECO:0000256" key="1">
    <source>
        <dbReference type="SAM" id="Phobius"/>
    </source>
</evidence>
<evidence type="ECO:0008006" key="4">
    <source>
        <dbReference type="Google" id="ProtNLM"/>
    </source>
</evidence>
<evidence type="ECO:0000313" key="3">
    <source>
        <dbReference type="Proteomes" id="UP000658613"/>
    </source>
</evidence>
<keyword evidence="1" id="KW-0812">Transmembrane</keyword>
<evidence type="ECO:0000313" key="2">
    <source>
        <dbReference type="EMBL" id="MBG6122477.1"/>
    </source>
</evidence>
<protein>
    <recommendedName>
        <fullName evidence="4">DUF2516 domain-containing protein</fullName>
    </recommendedName>
</protein>
<accession>A0A931DY37</accession>
<proteinExistence type="predicted"/>
<comment type="caution">
    <text evidence="2">The sequence shown here is derived from an EMBL/GenBank/DDBJ whole genome shotgun (WGS) entry which is preliminary data.</text>
</comment>
<dbReference type="InterPro" id="IPR019662">
    <property type="entry name" value="DUF2516"/>
</dbReference>
<reference evidence="2" key="1">
    <citation type="submission" date="2020-11" db="EMBL/GenBank/DDBJ databases">
        <title>Sequencing the genomes of 1000 actinobacteria strains.</title>
        <authorList>
            <person name="Klenk H.-P."/>
        </authorList>
    </citation>
    <scope>NUCLEOTIDE SEQUENCE</scope>
    <source>
        <strain evidence="2">DSM 45632</strain>
    </source>
</reference>
<dbReference type="Pfam" id="PF10724">
    <property type="entry name" value="DUF2516"/>
    <property type="match status" value="1"/>
</dbReference>
<feature type="transmembrane region" description="Helical" evidence="1">
    <location>
        <begin position="21"/>
        <end position="43"/>
    </location>
</feature>
<keyword evidence="3" id="KW-1185">Reference proteome</keyword>
<dbReference type="EMBL" id="JADOUE010000001">
    <property type="protein sequence ID" value="MBG6122477.1"/>
    <property type="molecule type" value="Genomic_DNA"/>
</dbReference>
<organism evidence="2 3">
    <name type="scientific">Corynebacterium aquatimens</name>
    <dbReference type="NCBI Taxonomy" id="1190508"/>
    <lineage>
        <taxon>Bacteria</taxon>
        <taxon>Bacillati</taxon>
        <taxon>Actinomycetota</taxon>
        <taxon>Actinomycetes</taxon>
        <taxon>Mycobacteriales</taxon>
        <taxon>Corynebacteriaceae</taxon>
        <taxon>Corynebacterium</taxon>
    </lineage>
</organism>
<feature type="transmembrane region" description="Helical" evidence="1">
    <location>
        <begin position="63"/>
        <end position="91"/>
    </location>
</feature>
<keyword evidence="1" id="KW-0472">Membrane</keyword>
<keyword evidence="1" id="KW-1133">Transmembrane helix</keyword>